<evidence type="ECO:0000313" key="2">
    <source>
        <dbReference type="Proteomes" id="UP000472676"/>
    </source>
</evidence>
<dbReference type="EMBL" id="JAAMOW010000009">
    <property type="protein sequence ID" value="NGY06564.1"/>
    <property type="molecule type" value="Genomic_DNA"/>
</dbReference>
<sequence>MTYPDDCLQTLVSQWWISHPEQKLCRGALIWTFAPHVDQVPYTFSPIGRTDPTSHQQADVKVAPLSVSQPLKQTQLPVAAMPLNRGEVWAAYRAKIRPCLVLSEDCPRVDRKLTQGMPNHASAPTMLVAPYYGAEKTARRAGYNQAFVDRIRHCEYPQYLWDKLPLDGSDESILRLDHMQPIGCHYNSHRVCEFRLSDEALEIVDTMLDWTLKGKLPDGHDVLEFRRMMKEAFP</sequence>
<evidence type="ECO:0000313" key="1">
    <source>
        <dbReference type="EMBL" id="NGY06564.1"/>
    </source>
</evidence>
<organism evidence="1 2">
    <name type="scientific">Solimonas terrae</name>
    <dbReference type="NCBI Taxonomy" id="1396819"/>
    <lineage>
        <taxon>Bacteria</taxon>
        <taxon>Pseudomonadati</taxon>
        <taxon>Pseudomonadota</taxon>
        <taxon>Gammaproteobacteria</taxon>
        <taxon>Nevskiales</taxon>
        <taxon>Nevskiaceae</taxon>
        <taxon>Solimonas</taxon>
    </lineage>
</organism>
<accession>A0A6M2BW00</accession>
<dbReference type="AlphaFoldDB" id="A0A6M2BW00"/>
<comment type="caution">
    <text evidence="1">The sequence shown here is derived from an EMBL/GenBank/DDBJ whole genome shotgun (WGS) entry which is preliminary data.</text>
</comment>
<proteinExistence type="predicted"/>
<dbReference type="Proteomes" id="UP000472676">
    <property type="component" value="Unassembled WGS sequence"/>
</dbReference>
<keyword evidence="2" id="KW-1185">Reference proteome</keyword>
<protein>
    <submittedName>
        <fullName evidence="1">Uncharacterized protein</fullName>
    </submittedName>
</protein>
<reference evidence="1 2" key="1">
    <citation type="journal article" date="2014" name="Int. J. Syst. Evol. Microbiol.">
        <title>Solimonas terrae sp. nov., isolated from soil.</title>
        <authorList>
            <person name="Kim S.J."/>
            <person name="Moon J.Y."/>
            <person name="Weon H.Y."/>
            <person name="Ahn J.H."/>
            <person name="Chen W.M."/>
            <person name="Kwon S.W."/>
        </authorList>
    </citation>
    <scope>NUCLEOTIDE SEQUENCE [LARGE SCALE GENOMIC DNA]</scope>
    <source>
        <strain evidence="1 2">KIS83-12</strain>
    </source>
</reference>
<name>A0A6M2BW00_9GAMM</name>
<gene>
    <name evidence="1" type="ORF">G7Y85_17450</name>
</gene>